<name>A0A399F4A9_9DEIN</name>
<dbReference type="PROSITE" id="PS51257">
    <property type="entry name" value="PROKAR_LIPOPROTEIN"/>
    <property type="match status" value="1"/>
</dbReference>
<dbReference type="Pfam" id="PF13385">
    <property type="entry name" value="Laminin_G_3"/>
    <property type="match status" value="1"/>
</dbReference>
<dbReference type="AlphaFoldDB" id="A0A399F4A9"/>
<dbReference type="Proteomes" id="UP000265341">
    <property type="component" value="Unassembled WGS sequence"/>
</dbReference>
<dbReference type="EMBL" id="QWLA01000002">
    <property type="protein sequence ID" value="RIH89692.1"/>
    <property type="molecule type" value="Genomic_DNA"/>
</dbReference>
<feature type="chain" id="PRO_5017302328" evidence="1">
    <location>
        <begin position="27"/>
        <end position="255"/>
    </location>
</feature>
<proteinExistence type="predicted"/>
<evidence type="ECO:0000313" key="3">
    <source>
        <dbReference type="Proteomes" id="UP000265341"/>
    </source>
</evidence>
<keyword evidence="1" id="KW-0732">Signal</keyword>
<evidence type="ECO:0000256" key="1">
    <source>
        <dbReference type="SAM" id="SignalP"/>
    </source>
</evidence>
<sequence>MQHKNVILAMGLGFLLAGLMAGCSPAAPCTTAICLVAHWPLNEAPGATSVADVVANPIFNQGAPKPGPVAAWPSFSGPTQVSGQVGGALYFPGNGNTWVEVPSTPDLNLSYGSLYLEAGVAPVGCGALAFYPVLDKWDQATQNGYALYLEGVSSGVVRAAFRLGNQTFFSNSFSANFNPPSSGTWAKVAVKVDGTNGAFYVNGSPAGTFTAPSGVTNNTLPLWLGALHTQPSGLFCEVALDEIKIGTINPSYSGQ</sequence>
<dbReference type="SUPFAM" id="SSF49899">
    <property type="entry name" value="Concanavalin A-like lectins/glucanases"/>
    <property type="match status" value="1"/>
</dbReference>
<evidence type="ECO:0000313" key="2">
    <source>
        <dbReference type="EMBL" id="RIH89692.1"/>
    </source>
</evidence>
<dbReference type="Gene3D" id="2.60.120.200">
    <property type="match status" value="1"/>
</dbReference>
<gene>
    <name evidence="2" type="ORF">Mrose_00284</name>
</gene>
<keyword evidence="2" id="KW-0430">Lectin</keyword>
<accession>A0A399F4A9</accession>
<keyword evidence="3" id="KW-1185">Reference proteome</keyword>
<dbReference type="GO" id="GO:0030246">
    <property type="term" value="F:carbohydrate binding"/>
    <property type="evidence" value="ECO:0007669"/>
    <property type="project" value="UniProtKB-KW"/>
</dbReference>
<dbReference type="InterPro" id="IPR013320">
    <property type="entry name" value="ConA-like_dom_sf"/>
</dbReference>
<protein>
    <submittedName>
        <fullName evidence="2">Concanavalin A-like lectin/glucanases superfamily protein</fullName>
    </submittedName>
</protein>
<reference evidence="2 3" key="1">
    <citation type="submission" date="2018-08" db="EMBL/GenBank/DDBJ databases">
        <title>Meiothermus roseus NBRC 110900 genome sequencing project.</title>
        <authorList>
            <person name="Da Costa M.S."/>
            <person name="Albuquerque L."/>
            <person name="Raposo P."/>
            <person name="Froufe H.J.C."/>
            <person name="Barroso C.S."/>
            <person name="Egas C."/>
        </authorList>
    </citation>
    <scope>NUCLEOTIDE SEQUENCE [LARGE SCALE GENOMIC DNA]</scope>
    <source>
        <strain evidence="2 3">NBRC 110900</strain>
    </source>
</reference>
<feature type="signal peptide" evidence="1">
    <location>
        <begin position="1"/>
        <end position="26"/>
    </location>
</feature>
<organism evidence="2 3">
    <name type="scientific">Calidithermus roseus</name>
    <dbReference type="NCBI Taxonomy" id="1644118"/>
    <lineage>
        <taxon>Bacteria</taxon>
        <taxon>Thermotogati</taxon>
        <taxon>Deinococcota</taxon>
        <taxon>Deinococci</taxon>
        <taxon>Thermales</taxon>
        <taxon>Thermaceae</taxon>
        <taxon>Calidithermus</taxon>
    </lineage>
</organism>
<comment type="caution">
    <text evidence="2">The sequence shown here is derived from an EMBL/GenBank/DDBJ whole genome shotgun (WGS) entry which is preliminary data.</text>
</comment>